<keyword evidence="2" id="KW-0378">Hydrolase</keyword>
<dbReference type="Proteomes" id="UP000194003">
    <property type="component" value="Unassembled WGS sequence"/>
</dbReference>
<gene>
    <name evidence="2" type="ORF">MAIT1_03701</name>
</gene>
<reference evidence="2 3" key="1">
    <citation type="journal article" date="2016" name="BMC Genomics">
        <title>Combined genomic and structural analyses of a cultured magnetotactic bacterium reveals its niche adaptation to a dynamic environment.</title>
        <authorList>
            <person name="Araujo A.C."/>
            <person name="Morillo V."/>
            <person name="Cypriano J."/>
            <person name="Teixeira L.C."/>
            <person name="Leao P."/>
            <person name="Lyra S."/>
            <person name="Almeida L.G."/>
            <person name="Bazylinski D.A."/>
            <person name="Vasconcellos A.T."/>
            <person name="Abreu F."/>
            <person name="Lins U."/>
        </authorList>
    </citation>
    <scope>NUCLEOTIDE SEQUENCE [LARGE SCALE GENOMIC DNA]</scope>
    <source>
        <strain evidence="2 3">IT-1</strain>
    </source>
</reference>
<dbReference type="OrthoDB" id="9802066at2"/>
<comment type="caution">
    <text evidence="2">The sequence shown here is derived from an EMBL/GenBank/DDBJ whole genome shotgun (WGS) entry which is preliminary data.</text>
</comment>
<dbReference type="AlphaFoldDB" id="A0A1Y2K6R6"/>
<evidence type="ECO:0000313" key="2">
    <source>
        <dbReference type="EMBL" id="OSM04042.1"/>
    </source>
</evidence>
<feature type="domain" description="HD-GYP" evidence="1">
    <location>
        <begin position="1"/>
        <end position="168"/>
    </location>
</feature>
<dbReference type="GO" id="GO:0008081">
    <property type="term" value="F:phosphoric diester hydrolase activity"/>
    <property type="evidence" value="ECO:0007669"/>
    <property type="project" value="UniProtKB-ARBA"/>
</dbReference>
<sequence>MMAFALWQGMLYAQIQEAGMGGLLHDLGKIRVPIDILKKREQLNDNDWALLRMHVAFTQQVLQTLPSAPSSQTMLRAMREHHERLDGSGYPDGLRGESIGQEGRMLAICDVFDAMTSERAYHNAVEPRKVLNVLMEACHQDNHLDRELVEKFVRCIGIYPTGTLVRLENGYLGVVLRNDPKDLLHPAIRIVKDGQGRKLSTPKRLDLCESSDMKGWRIVGSETPLRAELDPRHYLPGATHYFTT</sequence>
<protein>
    <submittedName>
        <fullName evidence="2">Putative metal dependent phosphohydrolase</fullName>
    </submittedName>
</protein>
<dbReference type="STRING" id="1434232.MAIT1_03701"/>
<dbReference type="EMBL" id="LVJN01000019">
    <property type="protein sequence ID" value="OSM04042.1"/>
    <property type="molecule type" value="Genomic_DNA"/>
</dbReference>
<accession>A0A1Y2K6R6</accession>
<dbReference type="CDD" id="cd00077">
    <property type="entry name" value="HDc"/>
    <property type="match status" value="1"/>
</dbReference>
<keyword evidence="3" id="KW-1185">Reference proteome</keyword>
<organism evidence="2 3">
    <name type="scientific">Magnetofaba australis IT-1</name>
    <dbReference type="NCBI Taxonomy" id="1434232"/>
    <lineage>
        <taxon>Bacteria</taxon>
        <taxon>Pseudomonadati</taxon>
        <taxon>Pseudomonadota</taxon>
        <taxon>Magnetococcia</taxon>
        <taxon>Magnetococcales</taxon>
        <taxon>Magnetococcaceae</taxon>
        <taxon>Magnetofaba</taxon>
    </lineage>
</organism>
<dbReference type="Pfam" id="PF13487">
    <property type="entry name" value="HD_5"/>
    <property type="match status" value="1"/>
</dbReference>
<dbReference type="PANTHER" id="PTHR43155">
    <property type="entry name" value="CYCLIC DI-GMP PHOSPHODIESTERASE PA4108-RELATED"/>
    <property type="match status" value="1"/>
</dbReference>
<evidence type="ECO:0000313" key="3">
    <source>
        <dbReference type="Proteomes" id="UP000194003"/>
    </source>
</evidence>
<dbReference type="InterPro" id="IPR003607">
    <property type="entry name" value="HD/PDEase_dom"/>
</dbReference>
<evidence type="ECO:0000259" key="1">
    <source>
        <dbReference type="PROSITE" id="PS51832"/>
    </source>
</evidence>
<name>A0A1Y2K6R6_9PROT</name>
<dbReference type="SUPFAM" id="SSF109604">
    <property type="entry name" value="HD-domain/PDEase-like"/>
    <property type="match status" value="1"/>
</dbReference>
<dbReference type="PROSITE" id="PS51832">
    <property type="entry name" value="HD_GYP"/>
    <property type="match status" value="1"/>
</dbReference>
<dbReference type="InterPro" id="IPR037522">
    <property type="entry name" value="HD_GYP_dom"/>
</dbReference>
<dbReference type="PANTHER" id="PTHR43155:SF2">
    <property type="entry name" value="CYCLIC DI-GMP PHOSPHODIESTERASE PA4108"/>
    <property type="match status" value="1"/>
</dbReference>
<proteinExistence type="predicted"/>
<dbReference type="Gene3D" id="1.10.3210.10">
    <property type="entry name" value="Hypothetical protein af1432"/>
    <property type="match status" value="1"/>
</dbReference>